<evidence type="ECO:0000313" key="11">
    <source>
        <dbReference type="EMBL" id="MCB2407493.1"/>
    </source>
</evidence>
<evidence type="ECO:0000256" key="6">
    <source>
        <dbReference type="ARBA" id="ARBA00023237"/>
    </source>
</evidence>
<feature type="signal peptide" evidence="9">
    <location>
        <begin position="1"/>
        <end position="21"/>
    </location>
</feature>
<evidence type="ECO:0000256" key="4">
    <source>
        <dbReference type="ARBA" id="ARBA00022692"/>
    </source>
</evidence>
<feature type="region of interest" description="Disordered" evidence="8">
    <location>
        <begin position="1018"/>
        <end position="1040"/>
    </location>
</feature>
<dbReference type="PROSITE" id="PS52016">
    <property type="entry name" value="TONB_DEPENDENT_REC_3"/>
    <property type="match status" value="1"/>
</dbReference>
<feature type="domain" description="TonB-dependent receptor plug" evidence="10">
    <location>
        <begin position="116"/>
        <end position="236"/>
    </location>
</feature>
<dbReference type="EMBL" id="JAJADR010000001">
    <property type="protein sequence ID" value="MCB2407493.1"/>
    <property type="molecule type" value="Genomic_DNA"/>
</dbReference>
<keyword evidence="2 7" id="KW-0813">Transport</keyword>
<dbReference type="InterPro" id="IPR039426">
    <property type="entry name" value="TonB-dep_rcpt-like"/>
</dbReference>
<keyword evidence="9" id="KW-0732">Signal</keyword>
<feature type="chain" id="PRO_5046112101" evidence="9">
    <location>
        <begin position="22"/>
        <end position="1052"/>
    </location>
</feature>
<dbReference type="Gene3D" id="2.40.170.20">
    <property type="entry name" value="TonB-dependent receptor, beta-barrel domain"/>
    <property type="match status" value="1"/>
</dbReference>
<evidence type="ECO:0000256" key="9">
    <source>
        <dbReference type="SAM" id="SignalP"/>
    </source>
</evidence>
<dbReference type="Pfam" id="PF07715">
    <property type="entry name" value="Plug"/>
    <property type="match status" value="1"/>
</dbReference>
<dbReference type="InterPro" id="IPR012910">
    <property type="entry name" value="Plug_dom"/>
</dbReference>
<dbReference type="Pfam" id="PF13715">
    <property type="entry name" value="CarbopepD_reg_2"/>
    <property type="match status" value="1"/>
</dbReference>
<evidence type="ECO:0000256" key="3">
    <source>
        <dbReference type="ARBA" id="ARBA00022452"/>
    </source>
</evidence>
<keyword evidence="12" id="KW-1185">Reference proteome</keyword>
<evidence type="ECO:0000256" key="1">
    <source>
        <dbReference type="ARBA" id="ARBA00004571"/>
    </source>
</evidence>
<accession>A0ABS8APD3</accession>
<keyword evidence="11" id="KW-0675">Receptor</keyword>
<evidence type="ECO:0000256" key="8">
    <source>
        <dbReference type="SAM" id="MobiDB-lite"/>
    </source>
</evidence>
<evidence type="ECO:0000313" key="12">
    <source>
        <dbReference type="Proteomes" id="UP001165296"/>
    </source>
</evidence>
<keyword evidence="4 7" id="KW-0812">Transmembrane</keyword>
<gene>
    <name evidence="11" type="ORF">LGH74_05855</name>
</gene>
<dbReference type="NCBIfam" id="TIGR04057">
    <property type="entry name" value="SusC_RagA_signa"/>
    <property type="match status" value="1"/>
</dbReference>
<evidence type="ECO:0000256" key="5">
    <source>
        <dbReference type="ARBA" id="ARBA00023136"/>
    </source>
</evidence>
<dbReference type="SUPFAM" id="SSF56935">
    <property type="entry name" value="Porins"/>
    <property type="match status" value="1"/>
</dbReference>
<keyword evidence="5 7" id="KW-0472">Membrane</keyword>
<dbReference type="RefSeq" id="WP_226173307.1">
    <property type="nucleotide sequence ID" value="NZ_JAJADR010000001.1"/>
</dbReference>
<protein>
    <submittedName>
        <fullName evidence="11">TonB-dependent receptor</fullName>
    </submittedName>
</protein>
<evidence type="ECO:0000256" key="2">
    <source>
        <dbReference type="ARBA" id="ARBA00022448"/>
    </source>
</evidence>
<dbReference type="InterPro" id="IPR037066">
    <property type="entry name" value="Plug_dom_sf"/>
</dbReference>
<evidence type="ECO:0000259" key="10">
    <source>
        <dbReference type="Pfam" id="PF07715"/>
    </source>
</evidence>
<comment type="subcellular location">
    <subcellularLocation>
        <location evidence="1 7">Cell outer membrane</location>
        <topology evidence="1 7">Multi-pass membrane protein</topology>
    </subcellularLocation>
</comment>
<dbReference type="SUPFAM" id="SSF49464">
    <property type="entry name" value="Carboxypeptidase regulatory domain-like"/>
    <property type="match status" value="1"/>
</dbReference>
<name>A0ABS8APD3_9BACT</name>
<dbReference type="InterPro" id="IPR023996">
    <property type="entry name" value="TonB-dep_OMP_SusC/RagA"/>
</dbReference>
<dbReference type="InterPro" id="IPR023997">
    <property type="entry name" value="TonB-dep_OMP_SusC/RagA_CS"/>
</dbReference>
<dbReference type="Gene3D" id="2.60.40.1120">
    <property type="entry name" value="Carboxypeptidase-like, regulatory domain"/>
    <property type="match status" value="1"/>
</dbReference>
<dbReference type="NCBIfam" id="TIGR04056">
    <property type="entry name" value="OMP_RagA_SusC"/>
    <property type="match status" value="1"/>
</dbReference>
<dbReference type="InterPro" id="IPR036942">
    <property type="entry name" value="Beta-barrel_TonB_sf"/>
</dbReference>
<comment type="similarity">
    <text evidence="7">Belongs to the TonB-dependent receptor family.</text>
</comment>
<dbReference type="InterPro" id="IPR008969">
    <property type="entry name" value="CarboxyPept-like_regulatory"/>
</dbReference>
<organism evidence="11 12">
    <name type="scientific">Hymenobacter lucidus</name>
    <dbReference type="NCBI Taxonomy" id="2880930"/>
    <lineage>
        <taxon>Bacteria</taxon>
        <taxon>Pseudomonadati</taxon>
        <taxon>Bacteroidota</taxon>
        <taxon>Cytophagia</taxon>
        <taxon>Cytophagales</taxon>
        <taxon>Hymenobacteraceae</taxon>
        <taxon>Hymenobacter</taxon>
    </lineage>
</organism>
<dbReference type="Proteomes" id="UP001165296">
    <property type="component" value="Unassembled WGS sequence"/>
</dbReference>
<proteinExistence type="inferred from homology"/>
<dbReference type="Gene3D" id="2.170.130.10">
    <property type="entry name" value="TonB-dependent receptor, plug domain"/>
    <property type="match status" value="1"/>
</dbReference>
<keyword evidence="3 7" id="KW-1134">Transmembrane beta strand</keyword>
<evidence type="ECO:0000256" key="7">
    <source>
        <dbReference type="PROSITE-ProRule" id="PRU01360"/>
    </source>
</evidence>
<keyword evidence="6 7" id="KW-0998">Cell outer membrane</keyword>
<reference evidence="11" key="1">
    <citation type="submission" date="2021-10" db="EMBL/GenBank/DDBJ databases">
        <authorList>
            <person name="Dean J.D."/>
            <person name="Kim M.K."/>
            <person name="Newey C.N."/>
            <person name="Stoker T.S."/>
            <person name="Thompson D.W."/>
            <person name="Grose J.H."/>
        </authorList>
    </citation>
    <scope>NUCLEOTIDE SEQUENCE</scope>
    <source>
        <strain evidence="11">BT178</strain>
    </source>
</reference>
<comment type="caution">
    <text evidence="11">The sequence shown here is derived from an EMBL/GenBank/DDBJ whole genome shotgun (WGS) entry which is preliminary data.</text>
</comment>
<sequence length="1052" mass="114176">MKKILFMSFLLMFTLLQQVTAQNRNISGRVTDRQSGEGLPGVTVLLKGTSNGVSTNSDGTYTLSVPATGGTLVFSSIGFIQTERPIGSEDQLNMGLAVDSKQLSEVVVTGYGTQERRDVTGSIASVKGESIANLASPSFAQQLAGRAAGVTITTPSGLLGQQPRILIRGVNSISSGTTPLIVVDGIPIFTGNQSQLGSGFTNNPLADINPNDIESYEVLKDGSSSAIYGSRAANGVILITTKKGKLGRAQVNYDTYFGWAKTLKRYEVLGAEDFITISNEKAKNANPASTGIAFPYLEGGSPVSTDWQDAIFRTGFQQNHVLSVSGATDKTNYYFSGGYTNQKGVAIANDLKRFSFRSNLDQQVKDWFRVGFNLGASRTETNGLNTSAAGLSGNITNALSAFPNVPARNPDGSPYSDPASGALGQGNNTIPISFAYPNILFQLENNIYRNLSYRLLGNVYGEIEPLKGLRLRGQFGTDTNLNDDFQFWDPRQGDGRGANGLVLQSQAPNVRWNSQATATFQRTLGTDHKINAVVGGEWQKSRQQYFTAQGQGLSDLYFGSNSIISGTITTPNIFGDFNERGYQSYFGRANYSFKDRYLLSATVRADKISSLPKDNQLGYFPGGSLGWRVSEEPFFKSAGISFVSDLKLRGSYAVVGNTEIGDYPYAPLFGAAKYGSQSGIGYNTSGQFGNLNLKWENSKKTDFGIDLGFLDNRITVTADYYKNDNDDLILFVRTPISLGVPLNGYNANVGAMISKGFELTVNTQNIRTEDFSWSTNFNFSTNNTEITRLANGNEDILNPYNVTRVGEPIGAIYGYQFEGVNPANGNPIYRKQDQAGTLVQGNLDTRSYALYNPANPGDVSQAATLSAATDRKVLGNSNPTFFGGLTNTVTYKGFDFEVFARYSGGNKIMNVTRQQLLRLDFVNNSTEILDRWTPTNTNTSTPRIIQGNSDFTNQNNAASTRFVEKGDFIRIQNITLGYTLPKNVLGLTGLSRVRVYGQIQNAVTFTKYKGVDPEVNSNITATQGNTSNNQSGIDNNSNPQQRVIMAGLNVSF</sequence>